<protein>
    <submittedName>
        <fullName evidence="1">Uncharacterized protein</fullName>
    </submittedName>
</protein>
<comment type="caution">
    <text evidence="1">The sequence shown here is derived from an EMBL/GenBank/DDBJ whole genome shotgun (WGS) entry which is preliminary data.</text>
</comment>
<accession>A0A644U9T6</accession>
<evidence type="ECO:0000313" key="1">
    <source>
        <dbReference type="EMBL" id="MPL75582.1"/>
    </source>
</evidence>
<proteinExistence type="predicted"/>
<reference evidence="1" key="1">
    <citation type="submission" date="2019-08" db="EMBL/GenBank/DDBJ databases">
        <authorList>
            <person name="Kucharzyk K."/>
            <person name="Murdoch R.W."/>
            <person name="Higgins S."/>
            <person name="Loffler F."/>
        </authorList>
    </citation>
    <scope>NUCLEOTIDE SEQUENCE</scope>
</reference>
<organism evidence="1">
    <name type="scientific">bioreactor metagenome</name>
    <dbReference type="NCBI Taxonomy" id="1076179"/>
    <lineage>
        <taxon>unclassified sequences</taxon>
        <taxon>metagenomes</taxon>
        <taxon>ecological metagenomes</taxon>
    </lineage>
</organism>
<name>A0A644U9T6_9ZZZZ</name>
<sequence>MQPTEMSDFFERLAAVLALAPAPEGAGRGGVAPSGTASLFAPPGAAQAAPLRSLGQLCAAEPGIWPALAAEAEAAGDAAMAALCRALAAGLADGSLRPPGEWRPMHRLADFVYPVI</sequence>
<dbReference type="EMBL" id="VSSQ01000089">
    <property type="protein sequence ID" value="MPL75582.1"/>
    <property type="molecule type" value="Genomic_DNA"/>
</dbReference>
<dbReference type="AlphaFoldDB" id="A0A644U9T6"/>
<gene>
    <name evidence="1" type="ORF">SDC9_21408</name>
</gene>